<protein>
    <recommendedName>
        <fullName evidence="3">Glycolipid-binding domain-containing protein</fullName>
    </recommendedName>
</protein>
<dbReference type="Pfam" id="PF06475">
    <property type="entry name" value="Glycolipid_bind"/>
    <property type="match status" value="1"/>
</dbReference>
<keyword evidence="2" id="KW-1185">Reference proteome</keyword>
<dbReference type="EMBL" id="VHSH01000002">
    <property type="protein sequence ID" value="TQV81961.1"/>
    <property type="molecule type" value="Genomic_DNA"/>
</dbReference>
<dbReference type="OrthoDB" id="7347529at2"/>
<dbReference type="RefSeq" id="WP_142895592.1">
    <property type="nucleotide sequence ID" value="NZ_ML660053.1"/>
</dbReference>
<reference evidence="1 2" key="1">
    <citation type="submission" date="2019-06" db="EMBL/GenBank/DDBJ databases">
        <title>Whole genome sequence for Rhodospirillaceae sp. R148.</title>
        <authorList>
            <person name="Wang G."/>
        </authorList>
    </citation>
    <scope>NUCLEOTIDE SEQUENCE [LARGE SCALE GENOMIC DNA]</scope>
    <source>
        <strain evidence="1 2">R148</strain>
    </source>
</reference>
<organism evidence="1 2">
    <name type="scientific">Denitrobaculum tricleocarpae</name>
    <dbReference type="NCBI Taxonomy" id="2591009"/>
    <lineage>
        <taxon>Bacteria</taxon>
        <taxon>Pseudomonadati</taxon>
        <taxon>Pseudomonadota</taxon>
        <taxon>Alphaproteobacteria</taxon>
        <taxon>Rhodospirillales</taxon>
        <taxon>Rhodospirillaceae</taxon>
        <taxon>Denitrobaculum</taxon>
    </lineage>
</organism>
<gene>
    <name evidence="1" type="ORF">FKG95_06935</name>
</gene>
<dbReference type="InterPro" id="IPR009467">
    <property type="entry name" value="Glycolipid-bd_prot_put"/>
</dbReference>
<dbReference type="SUPFAM" id="SSF159275">
    <property type="entry name" value="PA1994-like"/>
    <property type="match status" value="1"/>
</dbReference>
<proteinExistence type="predicted"/>
<dbReference type="Proteomes" id="UP000315252">
    <property type="component" value="Unassembled WGS sequence"/>
</dbReference>
<evidence type="ECO:0000313" key="2">
    <source>
        <dbReference type="Proteomes" id="UP000315252"/>
    </source>
</evidence>
<evidence type="ECO:0008006" key="3">
    <source>
        <dbReference type="Google" id="ProtNLM"/>
    </source>
</evidence>
<accession>A0A545TXQ7</accession>
<evidence type="ECO:0000313" key="1">
    <source>
        <dbReference type="EMBL" id="TQV81961.1"/>
    </source>
</evidence>
<comment type="caution">
    <text evidence="1">The sequence shown here is derived from an EMBL/GenBank/DDBJ whole genome shotgun (WGS) entry which is preliminary data.</text>
</comment>
<dbReference type="AlphaFoldDB" id="A0A545TXQ7"/>
<name>A0A545TXQ7_9PROT</name>
<sequence length="195" mass="22037">MSTDREQPLRTVLWRRLDIEGMDACSFERSAGGYLISGTALFQDHSGPALITYQVSCNADWSSQSARVSGWTGSEKRDFTVERCAKGQWYSDGEKIAGVDALLDIDLGFTPATNTNALKRLRLEIGQQAETTAVWLDTEDWRFKPLKQVYHRLSETEYAYSSPSHDYAANLVTDAFEIIRSYPQLWTEVSHPRSS</sequence>